<dbReference type="Pfam" id="PF01266">
    <property type="entry name" value="DAO"/>
    <property type="match status" value="1"/>
</dbReference>
<protein>
    <submittedName>
        <fullName evidence="4">Glucose-methanol-choline oxidoreductase</fullName>
    </submittedName>
</protein>
<evidence type="ECO:0000256" key="2">
    <source>
        <dbReference type="SAM" id="MobiDB-lite"/>
    </source>
</evidence>
<dbReference type="Gene3D" id="3.50.50.60">
    <property type="entry name" value="FAD/NAD(P)-binding domain"/>
    <property type="match status" value="1"/>
</dbReference>
<feature type="region of interest" description="Disordered" evidence="2">
    <location>
        <begin position="53"/>
        <end position="119"/>
    </location>
</feature>
<feature type="compositionally biased region" description="Pro residues" evidence="2">
    <location>
        <begin position="66"/>
        <end position="77"/>
    </location>
</feature>
<name>B1SXL3_9BURK</name>
<sequence>MADTDTQKADVVVVGSGVAGAIVAHQLAMAGKSVILLEAGPRMPRGEIVERFRNQPDKTDFMAPYPSSPWAPHPEYGPPNDYLVLKGSTSSTRSTSVRWAARRGTGPRRRGASSRTTSR</sequence>
<evidence type="ECO:0000256" key="1">
    <source>
        <dbReference type="ARBA" id="ARBA00023002"/>
    </source>
</evidence>
<organism evidence="4 5">
    <name type="scientific">Burkholderia ambifaria MEX-5</name>
    <dbReference type="NCBI Taxonomy" id="396597"/>
    <lineage>
        <taxon>Bacteria</taxon>
        <taxon>Pseudomonadati</taxon>
        <taxon>Pseudomonadota</taxon>
        <taxon>Betaproteobacteria</taxon>
        <taxon>Burkholderiales</taxon>
        <taxon>Burkholderiaceae</taxon>
        <taxon>Burkholderia</taxon>
        <taxon>Burkholderia cepacia complex</taxon>
    </lineage>
</organism>
<reference evidence="4 5" key="1">
    <citation type="submission" date="2008-03" db="EMBL/GenBank/DDBJ databases">
        <title>Sequencing of the draft genome and assembly of Burkholderia ambifaria MEX-5.</title>
        <authorList>
            <consortium name="US DOE Joint Genome Institute (JGI-PGF)"/>
            <person name="Copeland A."/>
            <person name="Lucas S."/>
            <person name="Lapidus A."/>
            <person name="Glavina del Rio T."/>
            <person name="Dalin E."/>
            <person name="Tice H."/>
            <person name="Bruce D."/>
            <person name="Goodwin L."/>
            <person name="Pitluck S."/>
            <person name="Larimer F."/>
            <person name="Land M.L."/>
            <person name="Hauser L."/>
            <person name="Tiedje J."/>
            <person name="Richardson P."/>
        </authorList>
    </citation>
    <scope>NUCLEOTIDE SEQUENCE [LARGE SCALE GENOMIC DNA]</scope>
    <source>
        <strain evidence="4 5">MEX-5</strain>
    </source>
</reference>
<dbReference type="AlphaFoldDB" id="B1SXL3"/>
<evidence type="ECO:0000259" key="3">
    <source>
        <dbReference type="Pfam" id="PF01266"/>
    </source>
</evidence>
<dbReference type="GO" id="GO:0016491">
    <property type="term" value="F:oxidoreductase activity"/>
    <property type="evidence" value="ECO:0007669"/>
    <property type="project" value="UniProtKB-KW"/>
</dbReference>
<dbReference type="InterPro" id="IPR036188">
    <property type="entry name" value="FAD/NAD-bd_sf"/>
</dbReference>
<comment type="caution">
    <text evidence="4">The sequence shown here is derived from an EMBL/GenBank/DDBJ whole genome shotgun (WGS) entry which is preliminary data.</text>
</comment>
<dbReference type="SUPFAM" id="SSF51905">
    <property type="entry name" value="FAD/NAD(P)-binding domain"/>
    <property type="match status" value="1"/>
</dbReference>
<gene>
    <name evidence="4" type="ORF">BamMEX5DRAFT_0279</name>
</gene>
<keyword evidence="1" id="KW-0560">Oxidoreductase</keyword>
<evidence type="ECO:0000313" key="4">
    <source>
        <dbReference type="EMBL" id="EDT43996.1"/>
    </source>
</evidence>
<feature type="domain" description="FAD dependent oxidoreductase" evidence="3">
    <location>
        <begin position="10"/>
        <end position="43"/>
    </location>
</feature>
<accession>B1SXL3</accession>
<dbReference type="EMBL" id="ABLK01000004">
    <property type="protein sequence ID" value="EDT43996.1"/>
    <property type="molecule type" value="Genomic_DNA"/>
</dbReference>
<dbReference type="PATRIC" id="fig|396597.7.peg.8266"/>
<dbReference type="InterPro" id="IPR006076">
    <property type="entry name" value="FAD-dep_OxRdtase"/>
</dbReference>
<feature type="compositionally biased region" description="Basic residues" evidence="2">
    <location>
        <begin position="105"/>
        <end position="119"/>
    </location>
</feature>
<evidence type="ECO:0000313" key="5">
    <source>
        <dbReference type="Proteomes" id="UP000004814"/>
    </source>
</evidence>
<dbReference type="Proteomes" id="UP000004814">
    <property type="component" value="Unassembled WGS sequence"/>
</dbReference>
<proteinExistence type="predicted"/>